<dbReference type="Pfam" id="PF03466">
    <property type="entry name" value="LysR_substrate"/>
    <property type="match status" value="1"/>
</dbReference>
<keyword evidence="7" id="KW-1185">Reference proteome</keyword>
<accession>A0ABQ1I941</accession>
<dbReference type="PROSITE" id="PS50931">
    <property type="entry name" value="HTH_LYSR"/>
    <property type="match status" value="1"/>
</dbReference>
<gene>
    <name evidence="6" type="ORF">GCM10011505_01170</name>
</gene>
<evidence type="ECO:0000259" key="5">
    <source>
        <dbReference type="PROSITE" id="PS50931"/>
    </source>
</evidence>
<keyword evidence="4" id="KW-0804">Transcription</keyword>
<dbReference type="SUPFAM" id="SSF46785">
    <property type="entry name" value="Winged helix' DNA-binding domain"/>
    <property type="match status" value="1"/>
</dbReference>
<evidence type="ECO:0000256" key="1">
    <source>
        <dbReference type="ARBA" id="ARBA00009437"/>
    </source>
</evidence>
<name>A0ABQ1I941_9PROT</name>
<keyword evidence="3" id="KW-0238">DNA-binding</keyword>
<dbReference type="InterPro" id="IPR036390">
    <property type="entry name" value="WH_DNA-bd_sf"/>
</dbReference>
<dbReference type="SUPFAM" id="SSF53850">
    <property type="entry name" value="Periplasmic binding protein-like II"/>
    <property type="match status" value="1"/>
</dbReference>
<reference evidence="7" key="1">
    <citation type="journal article" date="2019" name="Int. J. Syst. Evol. Microbiol.">
        <title>The Global Catalogue of Microorganisms (GCM) 10K type strain sequencing project: providing services to taxonomists for standard genome sequencing and annotation.</title>
        <authorList>
            <consortium name="The Broad Institute Genomics Platform"/>
            <consortium name="The Broad Institute Genome Sequencing Center for Infectious Disease"/>
            <person name="Wu L."/>
            <person name="Ma J."/>
        </authorList>
    </citation>
    <scope>NUCLEOTIDE SEQUENCE [LARGE SCALE GENOMIC DNA]</scope>
    <source>
        <strain evidence="7">CGMCC 1.10188</strain>
    </source>
</reference>
<comment type="caution">
    <text evidence="6">The sequence shown here is derived from an EMBL/GenBank/DDBJ whole genome shotgun (WGS) entry which is preliminary data.</text>
</comment>
<dbReference type="InterPro" id="IPR036388">
    <property type="entry name" value="WH-like_DNA-bd_sf"/>
</dbReference>
<evidence type="ECO:0000256" key="4">
    <source>
        <dbReference type="ARBA" id="ARBA00023163"/>
    </source>
</evidence>
<dbReference type="RefSeq" id="WP_188574009.1">
    <property type="nucleotide sequence ID" value="NZ_BMDZ01000001.1"/>
</dbReference>
<dbReference type="Gene3D" id="3.40.190.290">
    <property type="match status" value="1"/>
</dbReference>
<evidence type="ECO:0000313" key="6">
    <source>
        <dbReference type="EMBL" id="GGB23716.1"/>
    </source>
</evidence>
<protein>
    <submittedName>
        <fullName evidence="6">LysR family transcriptional regulator</fullName>
    </submittedName>
</protein>
<dbReference type="CDD" id="cd08474">
    <property type="entry name" value="PBP2_CrgA_like_5"/>
    <property type="match status" value="1"/>
</dbReference>
<dbReference type="Gene3D" id="1.10.10.10">
    <property type="entry name" value="Winged helix-like DNA-binding domain superfamily/Winged helix DNA-binding domain"/>
    <property type="match status" value="1"/>
</dbReference>
<comment type="similarity">
    <text evidence="1">Belongs to the LysR transcriptional regulatory family.</text>
</comment>
<dbReference type="Pfam" id="PF00126">
    <property type="entry name" value="HTH_1"/>
    <property type="match status" value="1"/>
</dbReference>
<dbReference type="Proteomes" id="UP000603352">
    <property type="component" value="Unassembled WGS sequence"/>
</dbReference>
<keyword evidence="2" id="KW-0805">Transcription regulation</keyword>
<evidence type="ECO:0000256" key="2">
    <source>
        <dbReference type="ARBA" id="ARBA00023015"/>
    </source>
</evidence>
<proteinExistence type="inferred from homology"/>
<feature type="domain" description="HTH lysR-type" evidence="5">
    <location>
        <begin position="8"/>
        <end position="65"/>
    </location>
</feature>
<dbReference type="InterPro" id="IPR058163">
    <property type="entry name" value="LysR-type_TF_proteobact-type"/>
</dbReference>
<organism evidence="6 7">
    <name type="scientific">Tistrella bauzanensis</name>
    <dbReference type="NCBI Taxonomy" id="657419"/>
    <lineage>
        <taxon>Bacteria</taxon>
        <taxon>Pseudomonadati</taxon>
        <taxon>Pseudomonadota</taxon>
        <taxon>Alphaproteobacteria</taxon>
        <taxon>Geminicoccales</taxon>
        <taxon>Geminicoccaceae</taxon>
        <taxon>Tistrella</taxon>
    </lineage>
</organism>
<dbReference type="EMBL" id="BMDZ01000001">
    <property type="protein sequence ID" value="GGB23716.1"/>
    <property type="molecule type" value="Genomic_DNA"/>
</dbReference>
<dbReference type="PANTHER" id="PTHR30537">
    <property type="entry name" value="HTH-TYPE TRANSCRIPTIONAL REGULATOR"/>
    <property type="match status" value="1"/>
</dbReference>
<dbReference type="PRINTS" id="PR00039">
    <property type="entry name" value="HTHLYSR"/>
</dbReference>
<dbReference type="InterPro" id="IPR005119">
    <property type="entry name" value="LysR_subst-bd"/>
</dbReference>
<dbReference type="InterPro" id="IPR000847">
    <property type="entry name" value="LysR_HTH_N"/>
</dbReference>
<evidence type="ECO:0000256" key="3">
    <source>
        <dbReference type="ARBA" id="ARBA00023125"/>
    </source>
</evidence>
<sequence>MTPSSQGVEYAQLRAFVEVAEQGGFSRAAERLGVTPSSLSQTIRALETRLGVRLFNRTTRSVALTPPGQALFNRLRPAMDEIGAAVEMASRAGGRVAGTVRVHAARVAAARRIEPMLAAFHAAHPDVVIDLTVDDAVVDIVAGGFDLAIRPGEVVEKDMVAVRLGGDHRQIPMATPDYLARHGRPAEPGDLTAYACIRWRWDGRSQPYDWEFCRDGVWFAVSVSGPLIVNDRRMMLDACLAGIGIAFLTNEEGAPHIAAGRLEPMLEPWCAAYPGFFLCYPRQRQMAPALRAFIDAVRAVEVDYTILANKSW</sequence>
<evidence type="ECO:0000313" key="7">
    <source>
        <dbReference type="Proteomes" id="UP000603352"/>
    </source>
</evidence>
<dbReference type="PANTHER" id="PTHR30537:SF1">
    <property type="entry name" value="HTH-TYPE TRANSCRIPTIONAL REGULATOR PGRR"/>
    <property type="match status" value="1"/>
</dbReference>